<evidence type="ECO:0000313" key="1">
    <source>
        <dbReference type="EMBL" id="QSX32600.1"/>
    </source>
</evidence>
<dbReference type="EMBL" id="CP071503">
    <property type="protein sequence ID" value="QSX32600.1"/>
    <property type="molecule type" value="Genomic_DNA"/>
</dbReference>
<dbReference type="RefSeq" id="WP_207353841.1">
    <property type="nucleotide sequence ID" value="NZ_CP071503.1"/>
</dbReference>
<accession>A0ABX7QPD7</accession>
<gene>
    <name evidence="1" type="ORF">JYB87_12640</name>
</gene>
<protein>
    <submittedName>
        <fullName evidence="1">ANR family transcriptional regulator</fullName>
    </submittedName>
</protein>
<reference evidence="1 2" key="1">
    <citation type="submission" date="2021-03" db="EMBL/GenBank/DDBJ databases">
        <title>Novel species identification of genus Shewanella.</title>
        <authorList>
            <person name="Liu G."/>
            <person name="Zhang Q."/>
        </authorList>
    </citation>
    <scope>NUCLEOTIDE SEQUENCE [LARGE SCALE GENOMIC DNA]</scope>
    <source>
        <strain evidence="1 2">FJAT-51800</strain>
    </source>
</reference>
<proteinExistence type="predicted"/>
<dbReference type="InterPro" id="IPR047666">
    <property type="entry name" value="ANR_neg_reg"/>
</dbReference>
<keyword evidence="2" id="KW-1185">Reference proteome</keyword>
<evidence type="ECO:0000313" key="2">
    <source>
        <dbReference type="Proteomes" id="UP000662770"/>
    </source>
</evidence>
<organism evidence="1 2">
    <name type="scientific">Shewanella avicenniae</name>
    <dbReference type="NCBI Taxonomy" id="2814294"/>
    <lineage>
        <taxon>Bacteria</taxon>
        <taxon>Pseudomonadati</taxon>
        <taxon>Pseudomonadota</taxon>
        <taxon>Gammaproteobacteria</taxon>
        <taxon>Alteromonadales</taxon>
        <taxon>Shewanellaceae</taxon>
        <taxon>Shewanella</taxon>
    </lineage>
</organism>
<dbReference type="Proteomes" id="UP000662770">
    <property type="component" value="Chromosome"/>
</dbReference>
<dbReference type="NCBIfam" id="NF033650">
    <property type="entry name" value="ANR_neg_reg"/>
    <property type="match status" value="1"/>
</dbReference>
<name>A0ABX7QPD7_9GAMM</name>
<sequence>MVKHRLNTLYKEAAETAVALEHQGRYGEAASYWTHAIRFAGHYANEDWAQSRLEFCQRMGRRIEAANRDNKRAA</sequence>